<feature type="compositionally biased region" description="Basic and acidic residues" evidence="4">
    <location>
        <begin position="317"/>
        <end position="329"/>
    </location>
</feature>
<feature type="region of interest" description="Disordered" evidence="4">
    <location>
        <begin position="1440"/>
        <end position="1489"/>
    </location>
</feature>
<dbReference type="PROSITE" id="PS50126">
    <property type="entry name" value="S1"/>
    <property type="match status" value="7"/>
</dbReference>
<feature type="region of interest" description="Disordered" evidence="4">
    <location>
        <begin position="1169"/>
        <end position="1203"/>
    </location>
</feature>
<dbReference type="Gene3D" id="2.40.50.140">
    <property type="entry name" value="Nucleic acid-binding proteins"/>
    <property type="match status" value="7"/>
</dbReference>
<evidence type="ECO:0000259" key="5">
    <source>
        <dbReference type="PROSITE" id="PS50126"/>
    </source>
</evidence>
<feature type="domain" description="S1 motif" evidence="5">
    <location>
        <begin position="352"/>
        <end position="420"/>
    </location>
</feature>
<feature type="domain" description="S1 motif" evidence="5">
    <location>
        <begin position="763"/>
        <end position="847"/>
    </location>
</feature>
<evidence type="ECO:0000256" key="2">
    <source>
        <dbReference type="ARBA" id="ARBA00022552"/>
    </source>
</evidence>
<dbReference type="GO" id="GO:0006364">
    <property type="term" value="P:rRNA processing"/>
    <property type="evidence" value="ECO:0007669"/>
    <property type="project" value="UniProtKB-KW"/>
</dbReference>
<feature type="compositionally biased region" description="Acidic residues" evidence="4">
    <location>
        <begin position="1772"/>
        <end position="1795"/>
    </location>
</feature>
<dbReference type="PANTHER" id="PTHR23270">
    <property type="entry name" value="PROGRAMMED CELL DEATH PROTEIN 11 PRE-RRNA PROCESSING PROTEIN RRP5"/>
    <property type="match status" value="1"/>
</dbReference>
<feature type="compositionally biased region" description="Acidic residues" evidence="4">
    <location>
        <begin position="1345"/>
        <end position="1384"/>
    </location>
</feature>
<feature type="compositionally biased region" description="Basic and acidic residues" evidence="4">
    <location>
        <begin position="1480"/>
        <end position="1489"/>
    </location>
</feature>
<feature type="compositionally biased region" description="Acidic residues" evidence="4">
    <location>
        <begin position="237"/>
        <end position="261"/>
    </location>
</feature>
<feature type="domain" description="S1 motif" evidence="5">
    <location>
        <begin position="1217"/>
        <end position="1315"/>
    </location>
</feature>
<feature type="compositionally biased region" description="Acidic residues" evidence="4">
    <location>
        <begin position="1447"/>
        <end position="1466"/>
    </location>
</feature>
<dbReference type="GO" id="GO:0032040">
    <property type="term" value="C:small-subunit processome"/>
    <property type="evidence" value="ECO:0007669"/>
    <property type="project" value="TreeGrafter"/>
</dbReference>
<dbReference type="SMART" id="SM00386">
    <property type="entry name" value="HAT"/>
    <property type="match status" value="7"/>
</dbReference>
<reference evidence="6" key="1">
    <citation type="journal article" date="2023" name="PhytoFront">
        <title>Draft Genome Resources of Seven Strains of Tilletia horrida, Causal Agent of Kernel Smut of Rice.</title>
        <authorList>
            <person name="Khanal S."/>
            <person name="Antony Babu S."/>
            <person name="Zhou X.G."/>
        </authorList>
    </citation>
    <scope>NUCLEOTIDE SEQUENCE</scope>
    <source>
        <strain evidence="6">TX6</strain>
    </source>
</reference>
<feature type="region of interest" description="Disordered" evidence="4">
    <location>
        <begin position="307"/>
        <end position="329"/>
    </location>
</feature>
<feature type="compositionally biased region" description="Basic and acidic residues" evidence="4">
    <location>
        <begin position="1176"/>
        <end position="1199"/>
    </location>
</feature>
<dbReference type="EMBL" id="JAPDMZ010000230">
    <property type="protein sequence ID" value="KAK0545455.1"/>
    <property type="molecule type" value="Genomic_DNA"/>
</dbReference>
<accession>A0AAN6JPA9</accession>
<feature type="region of interest" description="Disordered" evidence="4">
    <location>
        <begin position="1"/>
        <end position="96"/>
    </location>
</feature>
<keyword evidence="7" id="KW-1185">Reference proteome</keyword>
<evidence type="ECO:0000256" key="4">
    <source>
        <dbReference type="SAM" id="MobiDB-lite"/>
    </source>
</evidence>
<feature type="region of interest" description="Disordered" evidence="4">
    <location>
        <begin position="235"/>
        <end position="278"/>
    </location>
</feature>
<feature type="compositionally biased region" description="Low complexity" evidence="4">
    <location>
        <begin position="10"/>
        <end position="24"/>
    </location>
</feature>
<dbReference type="Gene3D" id="1.25.40.10">
    <property type="entry name" value="Tetratricopeptide repeat domain"/>
    <property type="match status" value="2"/>
</dbReference>
<dbReference type="InterPro" id="IPR012340">
    <property type="entry name" value="NA-bd_OB-fold"/>
</dbReference>
<comment type="subcellular location">
    <subcellularLocation>
        <location evidence="1">Nucleus</location>
        <location evidence="1">Nucleolus</location>
    </subcellularLocation>
</comment>
<feature type="region of interest" description="Disordered" evidence="4">
    <location>
        <begin position="125"/>
        <end position="170"/>
    </location>
</feature>
<evidence type="ECO:0000256" key="3">
    <source>
        <dbReference type="ARBA" id="ARBA00022737"/>
    </source>
</evidence>
<gene>
    <name evidence="6" type="primary">RRP5</name>
    <name evidence="6" type="ORF">OC846_005665</name>
</gene>
<evidence type="ECO:0000313" key="6">
    <source>
        <dbReference type="EMBL" id="KAK0545455.1"/>
    </source>
</evidence>
<dbReference type="InterPro" id="IPR003029">
    <property type="entry name" value="S1_domain"/>
</dbReference>
<feature type="domain" description="S1 motif" evidence="5">
    <location>
        <begin position="568"/>
        <end position="655"/>
    </location>
</feature>
<dbReference type="Pfam" id="PF23240">
    <property type="entry name" value="HAT_PRP39_N"/>
    <property type="match status" value="1"/>
</dbReference>
<dbReference type="SMART" id="SM00316">
    <property type="entry name" value="S1"/>
    <property type="match status" value="9"/>
</dbReference>
<dbReference type="Proteomes" id="UP001176517">
    <property type="component" value="Unassembled WGS sequence"/>
</dbReference>
<dbReference type="PANTHER" id="PTHR23270:SF10">
    <property type="entry name" value="PROTEIN RRP5 HOMOLOG"/>
    <property type="match status" value="1"/>
</dbReference>
<dbReference type="SUPFAM" id="SSF48452">
    <property type="entry name" value="TPR-like"/>
    <property type="match status" value="2"/>
</dbReference>
<feature type="compositionally biased region" description="Acidic residues" evidence="4">
    <location>
        <begin position="1392"/>
        <end position="1402"/>
    </location>
</feature>
<feature type="domain" description="S1 motif" evidence="5">
    <location>
        <begin position="865"/>
        <end position="939"/>
    </location>
</feature>
<dbReference type="InterPro" id="IPR003107">
    <property type="entry name" value="HAT"/>
</dbReference>
<dbReference type="Pfam" id="PF00575">
    <property type="entry name" value="S1"/>
    <property type="match status" value="1"/>
</dbReference>
<organism evidence="6 7">
    <name type="scientific">Tilletia horrida</name>
    <dbReference type="NCBI Taxonomy" id="155126"/>
    <lineage>
        <taxon>Eukaryota</taxon>
        <taxon>Fungi</taxon>
        <taxon>Dikarya</taxon>
        <taxon>Basidiomycota</taxon>
        <taxon>Ustilaginomycotina</taxon>
        <taxon>Exobasidiomycetes</taxon>
        <taxon>Tilletiales</taxon>
        <taxon>Tilletiaceae</taxon>
        <taxon>Tilletia</taxon>
    </lineage>
</organism>
<evidence type="ECO:0000256" key="1">
    <source>
        <dbReference type="ARBA" id="ARBA00004604"/>
    </source>
</evidence>
<protein>
    <submittedName>
        <fullName evidence="6">rRNA biogenesis protein rrp5</fullName>
    </submittedName>
</protein>
<keyword evidence="2" id="KW-0698">rRNA processing</keyword>
<feature type="region of interest" description="Disordered" evidence="4">
    <location>
        <begin position="1342"/>
        <end position="1402"/>
    </location>
</feature>
<dbReference type="InterPro" id="IPR045209">
    <property type="entry name" value="Rrp5"/>
</dbReference>
<dbReference type="SUPFAM" id="SSF50249">
    <property type="entry name" value="Nucleic acid-binding proteins"/>
    <property type="match status" value="6"/>
</dbReference>
<comment type="caution">
    <text evidence="6">The sequence shown here is derived from an EMBL/GenBank/DDBJ whole genome shotgun (WGS) entry which is preliminary data.</text>
</comment>
<keyword evidence="3" id="KW-0677">Repeat</keyword>
<dbReference type="InterPro" id="IPR011990">
    <property type="entry name" value="TPR-like_helical_dom_sf"/>
</dbReference>
<feature type="domain" description="S1 motif" evidence="5">
    <location>
        <begin position="672"/>
        <end position="743"/>
    </location>
</feature>
<proteinExistence type="predicted"/>
<dbReference type="GO" id="GO:0003723">
    <property type="term" value="F:RNA binding"/>
    <property type="evidence" value="ECO:0007669"/>
    <property type="project" value="TreeGrafter"/>
</dbReference>
<sequence length="1795" mass="194425">MKKPDKKAQSKSGSSAPAYAPAAPAKKRKSFDTGTTAASSSSASKKPKTSSNGDSSSEHKKRRPSGSAEAPPPASILLSSQAQTDFPRGGGSALTPLEHRQALREARAEADALFKDSFSSSKSAKVTTADGTFDPARNKAGLAKQKYNRDKKNALKKKHALPGDSAPKDDAAAKKGLLRIEHLSYKRLQPGARLLCTILAVHPFALVLSLPGQLLGHVPITAISPTFTDRLQAMADGEADSDQEDSDEDEASDSDESDDESEPRQKRNGTHAGRSGSVPELRDIFSVGQWVHATVTNVLSPSALKASFQNEGGPAQRSREGGEYERESRRVELSMDPALYNQGVSAEELGEGYVLPAAVRSIEDHGYLLDLGFDSKVSAFCTFANQPGGKKGPRLHLGQVLPAALLSVADDKRSITVTLQPQQVSAAFLGSKSTPPSISGLLPGLAVDALITANLPSGLNVKLFGLFNATIDRAHLPSTKPGQSYETYFKEGKKIRARVFWELGDLFSQQVALGEREDDDDAVSGSARKVALSAADHVLGLQPPNISLVSGIDPDTPAKPLSEAFPIGTKMKVTVLRIDSDWGLYCSFAWTESQKSLMGPAASSLQGFVHISSVSDDHIDTLSTSDSAPYKVGSLHEARVVSHSPTDRLLLLSLKKSVLALKFMRVSELEVGELMQGTIKDANENRIVVDLGGLQNGVILPTHYSDIVLKSKKVLAKYKPGLSVLVRIWAVNPARSQITLTLKKSLLQSELPVVASLQDARVGVITHAVVSRLPDPKSSRGLGGGLLIDLYGGLRAFVPTSETMEPTPQGGPPIAEDLHTSFFVGKVVKVRLTSVDYETGRIMASIRQALPAFQERLNVSEYQMGQQVKGTITAVHEDVVVLNVEPTQARGLVSLAVLARMRQKDVETLRGELSEGQKIEGLQVWSKSEEKGLLHLNDARTALNSSARGSGKVANGRFGDAVESAISSLVLLNKAYPVKVGVHGYRGDLNSVQVTIPNVDNGAHDKTTILARLHVTDCYDSYDDAADTSAACVQSAQRGEGSRAATNLPAEGASLQCVVAQVQQVQGRPTVVHMSARPSVLNPASAVLVRDPVIHSVDDLHVGSKYRAFVKMISEGGLMVELGRNVVARVKVRNTVDVLSAKWRDNFEIGKVVEGTILSITKQSKHKTVVDMSLRSSKEDRKKQQKEAGKKSASDANGDKKKKMLPMQHGLDQLAKNQKVKCVVKSIKDDLGIFLQVQDPNINVSGLCHKSEVSMMIKVLSGLSSGLCAESVLFCIKVADNGSPEALKAYNVGDRVKAIVLKVNQADKKISFGLKPSYFQDSDFVDSDEDDDADVLMPDALQFGCDEDDDDEEEEEDEEGDEDDEEDEDDDAEEDDLDEDEQDVDLSQGADGLDDSDSDEDDEMLEAADLEDSVLHAGGAGSSARPSKAVEPLQLAGGFSWSAGLDDGAEDESDVDSDSSSEADETELPRQAKGSNGKGKAPEKKAPVNLDEKLPESVSDFERVLLSSPNNSFLWIQFMTFQLQLSDVDGARQVAQRAFKVINHREEEEKLNVWIALLNLEDRYGDEETLDATFQEAVQANDAETVYLKFLTILEKGNKLEKAEAIWKRACKKFNGSMKIWTSCARFYLRHNRADDVRALLSRAQQSLPKSRHVELVKSFALAEFAVGEPERGRTLFEKLVDSHPKKLDLWWLYTDQETKAGNVPAARSIYERVLALPLSVKQGKAVLKKWHAFEQKYGTPADAQRVMKKAQSFVEAAVRKRAGEAAVPAGADEDDEAEDDDDLIDDDDESDGDE</sequence>
<name>A0AAN6JPA9_9BASI</name>
<feature type="compositionally biased region" description="Low complexity" evidence="4">
    <location>
        <begin position="35"/>
        <end position="44"/>
    </location>
</feature>
<feature type="region of interest" description="Disordered" evidence="4">
    <location>
        <begin position="1762"/>
        <end position="1795"/>
    </location>
</feature>
<evidence type="ECO:0000313" key="7">
    <source>
        <dbReference type="Proteomes" id="UP001176517"/>
    </source>
</evidence>
<feature type="domain" description="S1 motif" evidence="5">
    <location>
        <begin position="1103"/>
        <end position="1175"/>
    </location>
</feature>